<dbReference type="AlphaFoldDB" id="A0A518D5K1"/>
<dbReference type="EMBL" id="CP036291">
    <property type="protein sequence ID" value="QDU86744.1"/>
    <property type="molecule type" value="Genomic_DNA"/>
</dbReference>
<dbReference type="InterPro" id="IPR002645">
    <property type="entry name" value="STAS_dom"/>
</dbReference>
<dbReference type="SUPFAM" id="SSF52091">
    <property type="entry name" value="SpoIIaa-like"/>
    <property type="match status" value="1"/>
</dbReference>
<dbReference type="RefSeq" id="WP_145280248.1">
    <property type="nucleotide sequence ID" value="NZ_CP036291.1"/>
</dbReference>
<dbReference type="PANTHER" id="PTHR33495:SF2">
    <property type="entry name" value="ANTI-SIGMA FACTOR ANTAGONIST TM_1081-RELATED"/>
    <property type="match status" value="1"/>
</dbReference>
<evidence type="ECO:0000259" key="1">
    <source>
        <dbReference type="PROSITE" id="PS50801"/>
    </source>
</evidence>
<feature type="domain" description="STAS" evidence="1">
    <location>
        <begin position="1"/>
        <end position="120"/>
    </location>
</feature>
<sequence>MDQLIPGWSVSFEQVGGWLCTRLHPAGSPDAAGMIDPLWRQVDARCQGAAKQVVLEMNEVTFLSSSLMGELVRLHKRLAVAGGALHLAALRPECAEALHITRLDSVLPVFPGRDEAVHSFAR</sequence>
<dbReference type="GO" id="GO:0043856">
    <property type="term" value="F:anti-sigma factor antagonist activity"/>
    <property type="evidence" value="ECO:0007669"/>
    <property type="project" value="TreeGrafter"/>
</dbReference>
<dbReference type="PANTHER" id="PTHR33495">
    <property type="entry name" value="ANTI-SIGMA FACTOR ANTAGONIST TM_1081-RELATED-RELATED"/>
    <property type="match status" value="1"/>
</dbReference>
<gene>
    <name evidence="2" type="ORF">Pla175_00940</name>
</gene>
<dbReference type="CDD" id="cd07043">
    <property type="entry name" value="STAS_anti-anti-sigma_factors"/>
    <property type="match status" value="1"/>
</dbReference>
<dbReference type="KEGG" id="pnd:Pla175_00940"/>
<accession>A0A518D5K1</accession>
<dbReference type="Pfam" id="PF01740">
    <property type="entry name" value="STAS"/>
    <property type="match status" value="1"/>
</dbReference>
<name>A0A518D5K1_9BACT</name>
<protein>
    <submittedName>
        <fullName evidence="2">STAS domain protein</fullName>
    </submittedName>
</protein>
<evidence type="ECO:0000313" key="3">
    <source>
        <dbReference type="Proteomes" id="UP000317429"/>
    </source>
</evidence>
<dbReference type="PROSITE" id="PS50801">
    <property type="entry name" value="STAS"/>
    <property type="match status" value="1"/>
</dbReference>
<keyword evidence="3" id="KW-1185">Reference proteome</keyword>
<dbReference type="InterPro" id="IPR036513">
    <property type="entry name" value="STAS_dom_sf"/>
</dbReference>
<organism evidence="2 3">
    <name type="scientific">Pirellulimonas nuda</name>
    <dbReference type="NCBI Taxonomy" id="2528009"/>
    <lineage>
        <taxon>Bacteria</taxon>
        <taxon>Pseudomonadati</taxon>
        <taxon>Planctomycetota</taxon>
        <taxon>Planctomycetia</taxon>
        <taxon>Pirellulales</taxon>
        <taxon>Lacipirellulaceae</taxon>
        <taxon>Pirellulimonas</taxon>
    </lineage>
</organism>
<reference evidence="2 3" key="1">
    <citation type="submission" date="2019-02" db="EMBL/GenBank/DDBJ databases">
        <title>Deep-cultivation of Planctomycetes and their phenomic and genomic characterization uncovers novel biology.</title>
        <authorList>
            <person name="Wiegand S."/>
            <person name="Jogler M."/>
            <person name="Boedeker C."/>
            <person name="Pinto D."/>
            <person name="Vollmers J."/>
            <person name="Rivas-Marin E."/>
            <person name="Kohn T."/>
            <person name="Peeters S.H."/>
            <person name="Heuer A."/>
            <person name="Rast P."/>
            <person name="Oberbeckmann S."/>
            <person name="Bunk B."/>
            <person name="Jeske O."/>
            <person name="Meyerdierks A."/>
            <person name="Storesund J.E."/>
            <person name="Kallscheuer N."/>
            <person name="Luecker S."/>
            <person name="Lage O.M."/>
            <person name="Pohl T."/>
            <person name="Merkel B.J."/>
            <person name="Hornburger P."/>
            <person name="Mueller R.-W."/>
            <person name="Bruemmer F."/>
            <person name="Labrenz M."/>
            <person name="Spormann A.M."/>
            <person name="Op den Camp H."/>
            <person name="Overmann J."/>
            <person name="Amann R."/>
            <person name="Jetten M.S.M."/>
            <person name="Mascher T."/>
            <person name="Medema M.H."/>
            <person name="Devos D.P."/>
            <person name="Kaster A.-K."/>
            <person name="Ovreas L."/>
            <person name="Rohde M."/>
            <person name="Galperin M.Y."/>
            <person name="Jogler C."/>
        </authorList>
    </citation>
    <scope>NUCLEOTIDE SEQUENCE [LARGE SCALE GENOMIC DNA]</scope>
    <source>
        <strain evidence="2 3">Pla175</strain>
    </source>
</reference>
<proteinExistence type="predicted"/>
<dbReference type="OrthoDB" id="288693at2"/>
<dbReference type="Gene3D" id="3.30.750.24">
    <property type="entry name" value="STAS domain"/>
    <property type="match status" value="1"/>
</dbReference>
<evidence type="ECO:0000313" key="2">
    <source>
        <dbReference type="EMBL" id="QDU86744.1"/>
    </source>
</evidence>
<dbReference type="Proteomes" id="UP000317429">
    <property type="component" value="Chromosome"/>
</dbReference>